<keyword evidence="4" id="KW-1003">Cell membrane</keyword>
<evidence type="ECO:0000256" key="7">
    <source>
        <dbReference type="ARBA" id="ARBA00022840"/>
    </source>
</evidence>
<organism evidence="13 14">
    <name type="scientific">Actinomyces howellii</name>
    <dbReference type="NCBI Taxonomy" id="52771"/>
    <lineage>
        <taxon>Bacteria</taxon>
        <taxon>Bacillati</taxon>
        <taxon>Actinomycetota</taxon>
        <taxon>Actinomycetes</taxon>
        <taxon>Actinomycetales</taxon>
        <taxon>Actinomycetaceae</taxon>
        <taxon>Actinomyces</taxon>
    </lineage>
</organism>
<keyword evidence="3" id="KW-0813">Transport</keyword>
<sequence>MTHSTTTSALRVEDLSFTYEAAAHPATGPEPQDGASSPAQALSGVDLDLPRGSLTLVTGASGCGKSTLLKTLNGLVPHLWGGDLSGRVEVQGALATALSPAELGRLSGSVFQNPRTQFFTTTVLQELAFASENAGEPRPVIAEQVSRAATLFGITGLLGHRLDALSGGQLQRVACAVATTGNGNLLLLDEPSSNLSPEAIDDVARVLGDLKGAGWSVVVAEHRLHFLAGLADRVVVMDGGRVTRDCTGAEFFATPEDQRLAAGLRSLRRPGGTRRLRLLPADPAAPPLDHGISVRGLRFSYGRGGTPVLELPALDLPAGEVTVLTGDNGVGKSTLARVLVGLAGAARGSRITIDGKAMGARARTTCSALVMQDVNRQLFAASARQEVALGSVECGEADVDELLESFGLSEMADRHPMSLSGGQKQRLVVAAAVASDASFYVFDEPTSGVDHRHLRAIAARLRTLASQGSTVLVISHDPELIEAVADRECHLQSWTPELGNRARTWQLAPPTDPEPSGSPRPSHRTQG</sequence>
<evidence type="ECO:0000313" key="13">
    <source>
        <dbReference type="EMBL" id="VEG29971.1"/>
    </source>
</evidence>
<dbReference type="KEGG" id="ahw:NCTC11636_02444"/>
<dbReference type="InterPro" id="IPR015856">
    <property type="entry name" value="ABC_transpr_CbiO/EcfA_su"/>
</dbReference>
<evidence type="ECO:0000256" key="4">
    <source>
        <dbReference type="ARBA" id="ARBA00022475"/>
    </source>
</evidence>
<feature type="region of interest" description="Disordered" evidence="11">
    <location>
        <begin position="24"/>
        <end position="44"/>
    </location>
</feature>
<dbReference type="GO" id="GO:0043190">
    <property type="term" value="C:ATP-binding cassette (ABC) transporter complex"/>
    <property type="evidence" value="ECO:0007669"/>
    <property type="project" value="TreeGrafter"/>
</dbReference>
<dbReference type="RefSeq" id="WP_232009768.1">
    <property type="nucleotide sequence ID" value="NZ_LR134350.1"/>
</dbReference>
<evidence type="ECO:0000256" key="11">
    <source>
        <dbReference type="SAM" id="MobiDB-lite"/>
    </source>
</evidence>
<keyword evidence="8" id="KW-1278">Translocase</keyword>
<dbReference type="CDD" id="cd03225">
    <property type="entry name" value="ABC_cobalt_CbiO_domain1"/>
    <property type="match status" value="1"/>
</dbReference>
<evidence type="ECO:0000256" key="5">
    <source>
        <dbReference type="ARBA" id="ARBA00022737"/>
    </source>
</evidence>
<dbReference type="EC" id="3.6.3.-" evidence="13"/>
<dbReference type="PANTHER" id="PTHR43553">
    <property type="entry name" value="HEAVY METAL TRANSPORTER"/>
    <property type="match status" value="1"/>
</dbReference>
<dbReference type="Pfam" id="PF00005">
    <property type="entry name" value="ABC_tran"/>
    <property type="match status" value="2"/>
</dbReference>
<comment type="function">
    <text evidence="10">Probably part of an ABC transporter complex. Responsible for energy coupling to the transport system.</text>
</comment>
<evidence type="ECO:0000256" key="2">
    <source>
        <dbReference type="ARBA" id="ARBA00005417"/>
    </source>
</evidence>
<dbReference type="PROSITE" id="PS00211">
    <property type="entry name" value="ABC_TRANSPORTER_1"/>
    <property type="match status" value="1"/>
</dbReference>
<evidence type="ECO:0000313" key="14">
    <source>
        <dbReference type="Proteomes" id="UP000266895"/>
    </source>
</evidence>
<dbReference type="GO" id="GO:0042626">
    <property type="term" value="F:ATPase-coupled transmembrane transporter activity"/>
    <property type="evidence" value="ECO:0007669"/>
    <property type="project" value="TreeGrafter"/>
</dbReference>
<dbReference type="AlphaFoldDB" id="A0A3S4V6A2"/>
<dbReference type="InterPro" id="IPR017871">
    <property type="entry name" value="ABC_transporter-like_CS"/>
</dbReference>
<evidence type="ECO:0000256" key="1">
    <source>
        <dbReference type="ARBA" id="ARBA00004202"/>
    </source>
</evidence>
<dbReference type="PROSITE" id="PS50893">
    <property type="entry name" value="ABC_TRANSPORTER_2"/>
    <property type="match status" value="2"/>
</dbReference>
<dbReference type="GO" id="GO:0016887">
    <property type="term" value="F:ATP hydrolysis activity"/>
    <property type="evidence" value="ECO:0007669"/>
    <property type="project" value="InterPro"/>
</dbReference>
<reference evidence="13 14" key="1">
    <citation type="submission" date="2018-12" db="EMBL/GenBank/DDBJ databases">
        <authorList>
            <consortium name="Pathogen Informatics"/>
        </authorList>
    </citation>
    <scope>NUCLEOTIDE SEQUENCE [LARGE SCALE GENOMIC DNA]</scope>
    <source>
        <strain evidence="13 14">NCTC11636</strain>
    </source>
</reference>
<keyword evidence="14" id="KW-1185">Reference proteome</keyword>
<comment type="similarity">
    <text evidence="2">Belongs to the ABC transporter superfamily.</text>
</comment>
<keyword evidence="9" id="KW-0472">Membrane</keyword>
<accession>A0A3S4V6A2</accession>
<dbReference type="GO" id="GO:0005524">
    <property type="term" value="F:ATP binding"/>
    <property type="evidence" value="ECO:0007669"/>
    <property type="project" value="UniProtKB-KW"/>
</dbReference>
<evidence type="ECO:0000256" key="8">
    <source>
        <dbReference type="ARBA" id="ARBA00022967"/>
    </source>
</evidence>
<gene>
    <name evidence="13" type="primary">ykoD</name>
    <name evidence="13" type="ORF">NCTC11636_02444</name>
</gene>
<comment type="subcellular location">
    <subcellularLocation>
        <location evidence="1">Cell membrane</location>
        <topology evidence="1">Peripheral membrane protein</topology>
    </subcellularLocation>
</comment>
<evidence type="ECO:0000259" key="12">
    <source>
        <dbReference type="PROSITE" id="PS50893"/>
    </source>
</evidence>
<feature type="region of interest" description="Disordered" evidence="11">
    <location>
        <begin position="500"/>
        <end position="527"/>
    </location>
</feature>
<dbReference type="Proteomes" id="UP000266895">
    <property type="component" value="Chromosome"/>
</dbReference>
<keyword evidence="6" id="KW-0547">Nucleotide-binding</keyword>
<dbReference type="InterPro" id="IPR003593">
    <property type="entry name" value="AAA+_ATPase"/>
</dbReference>
<proteinExistence type="inferred from homology"/>
<evidence type="ECO:0000256" key="6">
    <source>
        <dbReference type="ARBA" id="ARBA00022741"/>
    </source>
</evidence>
<keyword evidence="13" id="KW-0378">Hydrolase</keyword>
<dbReference type="Gene3D" id="3.40.50.300">
    <property type="entry name" value="P-loop containing nucleotide triphosphate hydrolases"/>
    <property type="match status" value="2"/>
</dbReference>
<dbReference type="InterPro" id="IPR003439">
    <property type="entry name" value="ABC_transporter-like_ATP-bd"/>
</dbReference>
<keyword evidence="7 13" id="KW-0067">ATP-binding</keyword>
<evidence type="ECO:0000256" key="3">
    <source>
        <dbReference type="ARBA" id="ARBA00022448"/>
    </source>
</evidence>
<protein>
    <submittedName>
        <fullName evidence="13">HMP/thiamine import ATP-binding protein YkoD</fullName>
        <ecNumber evidence="13">3.6.3.-</ecNumber>
    </submittedName>
</protein>
<evidence type="ECO:0000256" key="9">
    <source>
        <dbReference type="ARBA" id="ARBA00023136"/>
    </source>
</evidence>
<dbReference type="EMBL" id="LR134350">
    <property type="protein sequence ID" value="VEG29971.1"/>
    <property type="molecule type" value="Genomic_DNA"/>
</dbReference>
<dbReference type="SUPFAM" id="SSF52540">
    <property type="entry name" value="P-loop containing nucleoside triphosphate hydrolases"/>
    <property type="match status" value="2"/>
</dbReference>
<dbReference type="SMART" id="SM00382">
    <property type="entry name" value="AAA"/>
    <property type="match status" value="2"/>
</dbReference>
<keyword evidence="5" id="KW-0677">Repeat</keyword>
<dbReference type="PANTHER" id="PTHR43553:SF23">
    <property type="entry name" value="ABC TRANSPORTER ATP-BINDING COMPONENT"/>
    <property type="match status" value="1"/>
</dbReference>
<feature type="domain" description="ABC transporter" evidence="12">
    <location>
        <begin position="10"/>
        <end position="264"/>
    </location>
</feature>
<feature type="domain" description="ABC transporter" evidence="12">
    <location>
        <begin position="292"/>
        <end position="518"/>
    </location>
</feature>
<dbReference type="InterPro" id="IPR050095">
    <property type="entry name" value="ECF_ABC_transporter_ATP-bd"/>
</dbReference>
<evidence type="ECO:0000256" key="10">
    <source>
        <dbReference type="ARBA" id="ARBA00025157"/>
    </source>
</evidence>
<dbReference type="InterPro" id="IPR027417">
    <property type="entry name" value="P-loop_NTPase"/>
</dbReference>
<name>A0A3S4V6A2_9ACTO</name>